<dbReference type="Proteomes" id="UP000054107">
    <property type="component" value="Unassembled WGS sequence"/>
</dbReference>
<dbReference type="Pfam" id="PF00335">
    <property type="entry name" value="Tetraspanin"/>
    <property type="match status" value="1"/>
</dbReference>
<evidence type="ECO:0008006" key="9">
    <source>
        <dbReference type="Google" id="ProtNLM"/>
    </source>
</evidence>
<feature type="compositionally biased region" description="Polar residues" evidence="5">
    <location>
        <begin position="265"/>
        <end position="287"/>
    </location>
</feature>
<keyword evidence="2 6" id="KW-0812">Transmembrane</keyword>
<dbReference type="PROSITE" id="PS51257">
    <property type="entry name" value="PROKAR_LIPOPROTEIN"/>
    <property type="match status" value="1"/>
</dbReference>
<proteinExistence type="predicted"/>
<evidence type="ECO:0000256" key="4">
    <source>
        <dbReference type="ARBA" id="ARBA00023136"/>
    </source>
</evidence>
<feature type="transmembrane region" description="Helical" evidence="6">
    <location>
        <begin position="12"/>
        <end position="33"/>
    </location>
</feature>
<name>A0A0B7MXS5_9FUNG</name>
<keyword evidence="8" id="KW-1185">Reference proteome</keyword>
<evidence type="ECO:0000256" key="5">
    <source>
        <dbReference type="SAM" id="MobiDB-lite"/>
    </source>
</evidence>
<feature type="transmembrane region" description="Helical" evidence="6">
    <location>
        <begin position="80"/>
        <end position="101"/>
    </location>
</feature>
<dbReference type="AlphaFoldDB" id="A0A0B7MXS5"/>
<feature type="transmembrane region" description="Helical" evidence="6">
    <location>
        <begin position="53"/>
        <end position="73"/>
    </location>
</feature>
<dbReference type="InterPro" id="IPR018499">
    <property type="entry name" value="Tetraspanin/Peripherin"/>
</dbReference>
<feature type="region of interest" description="Disordered" evidence="5">
    <location>
        <begin position="205"/>
        <end position="231"/>
    </location>
</feature>
<dbReference type="OrthoDB" id="2279611at2759"/>
<protein>
    <recommendedName>
        <fullName evidence="9">Tetraspanin</fullName>
    </recommendedName>
</protein>
<feature type="region of interest" description="Disordered" evidence="5">
    <location>
        <begin position="264"/>
        <end position="295"/>
    </location>
</feature>
<evidence type="ECO:0000256" key="1">
    <source>
        <dbReference type="ARBA" id="ARBA00004141"/>
    </source>
</evidence>
<feature type="transmembrane region" description="Helical" evidence="6">
    <location>
        <begin position="176"/>
        <end position="199"/>
    </location>
</feature>
<dbReference type="GO" id="GO:0016020">
    <property type="term" value="C:membrane"/>
    <property type="evidence" value="ECO:0007669"/>
    <property type="project" value="UniProtKB-SubCell"/>
</dbReference>
<evidence type="ECO:0000256" key="3">
    <source>
        <dbReference type="ARBA" id="ARBA00022989"/>
    </source>
</evidence>
<evidence type="ECO:0000256" key="6">
    <source>
        <dbReference type="SAM" id="Phobius"/>
    </source>
</evidence>
<evidence type="ECO:0000256" key="2">
    <source>
        <dbReference type="ARBA" id="ARBA00022692"/>
    </source>
</evidence>
<organism evidence="7 8">
    <name type="scientific">Parasitella parasitica</name>
    <dbReference type="NCBI Taxonomy" id="35722"/>
    <lineage>
        <taxon>Eukaryota</taxon>
        <taxon>Fungi</taxon>
        <taxon>Fungi incertae sedis</taxon>
        <taxon>Mucoromycota</taxon>
        <taxon>Mucoromycotina</taxon>
        <taxon>Mucoromycetes</taxon>
        <taxon>Mucorales</taxon>
        <taxon>Mucorineae</taxon>
        <taxon>Mucoraceae</taxon>
        <taxon>Parasitella</taxon>
    </lineage>
</organism>
<comment type="subcellular location">
    <subcellularLocation>
        <location evidence="1">Membrane</location>
        <topology evidence="1">Multi-pass membrane protein</topology>
    </subcellularLocation>
</comment>
<evidence type="ECO:0000313" key="8">
    <source>
        <dbReference type="Proteomes" id="UP000054107"/>
    </source>
</evidence>
<sequence>MTTCCARLSKVYMITTNLLYACLGVAFIALGLIGMRDGFSGATLFPENVFKYLAILGAIICVASIVGIIGAYIRKTTVTYLYMIIIIGALVFQVLIGIRVYQKAANAAHYLSDLWPVASASYRLNLQNQFSCCGYQTIIDNYVESDTCQPTASLTSKLPPCAPALQSFVKSTFGKVYLAIFAALALELLAMSNAITLLCTGSHVDQDEEDDRRKRRKSGIRLDDMTVDTPTTLVGQEEPKYYAYSNNQEDMNQSNRYDSYDMYRHTNSPNHYSDNHNANTFNNSRLANGNGGAYY</sequence>
<keyword evidence="4 6" id="KW-0472">Membrane</keyword>
<gene>
    <name evidence="7" type="primary">PARPA_01389.1 scaffold 1359</name>
</gene>
<dbReference type="EMBL" id="LN719426">
    <property type="protein sequence ID" value="CEP08080.1"/>
    <property type="molecule type" value="Genomic_DNA"/>
</dbReference>
<reference evidence="7 8" key="1">
    <citation type="submission" date="2014-09" db="EMBL/GenBank/DDBJ databases">
        <authorList>
            <person name="Ellenberger Sabrina"/>
        </authorList>
    </citation>
    <scope>NUCLEOTIDE SEQUENCE [LARGE SCALE GENOMIC DNA]</scope>
    <source>
        <strain evidence="7 8">CBS 412.66</strain>
    </source>
</reference>
<accession>A0A0B7MXS5</accession>
<keyword evidence="3 6" id="KW-1133">Transmembrane helix</keyword>
<evidence type="ECO:0000313" key="7">
    <source>
        <dbReference type="EMBL" id="CEP08080.1"/>
    </source>
</evidence>
<dbReference type="STRING" id="35722.A0A0B7MXS5"/>